<dbReference type="Proteomes" id="UP000594638">
    <property type="component" value="Unassembled WGS sequence"/>
</dbReference>
<dbReference type="PANTHER" id="PTHR22426:SF2">
    <property type="entry name" value="ARGININE_SERINE-RICH COILED-COIL PROTEIN 2"/>
    <property type="match status" value="1"/>
</dbReference>
<feature type="domain" description="Small acidic protein-like" evidence="2">
    <location>
        <begin position="386"/>
        <end position="451"/>
    </location>
</feature>
<proteinExistence type="predicted"/>
<evidence type="ECO:0000313" key="4">
    <source>
        <dbReference type="Proteomes" id="UP000594638"/>
    </source>
</evidence>
<dbReference type="EMBL" id="CACTIH010000082">
    <property type="protein sequence ID" value="CAA2952360.1"/>
    <property type="molecule type" value="Genomic_DNA"/>
</dbReference>
<feature type="compositionally biased region" description="Basic and acidic residues" evidence="1">
    <location>
        <begin position="90"/>
        <end position="141"/>
    </location>
</feature>
<accession>A0A8S0PH26</accession>
<sequence length="452" mass="52381">MNSQRENVDGKAEFRKPSNDTTSRKYRHRSPVTGSSSYDGSPRSEHSSSPIPSRKDIEKLSGDKQRKGDDRDLGRDSGRGQYSHSGVSYKDFDRYMSKSSHHYNEHDEYNRRDTDKNVDDYDRDYSKLSSRRGQDLGDHHSSSYSRHKNRPRDYPCDTDKYSRYKSDGSGHRCRDKEEDLFDRDRDRNRHKRDRDGKIDHQRSSRDLRNDRSPAYEDLRGLRNNSSSRRDCSGLHLKEAAKRDTEELDGEKYNKEEKKIHEDQDRYKERHYREPAGKSEDRKTFSSKVEKSLAKKPKTYSLGLAKDDDEKQSSTSKQTQDTCETVSAKQAYVTDSDIDAAKIAAMKAAESVNRNLIGTGYMSADQKKKLLWGNKKNTTSVESVHHWDTATFGDRERQEKFIKLMGVKGEVKVEHKPDNPDTEKQQEQLQLDLEKQYTAGLRRRDGRTVGLGL</sequence>
<dbReference type="AlphaFoldDB" id="A0A8S0PH26"/>
<dbReference type="Pfam" id="PF15477">
    <property type="entry name" value="SMAP"/>
    <property type="match status" value="1"/>
</dbReference>
<dbReference type="OrthoDB" id="1928974at2759"/>
<feature type="compositionally biased region" description="Basic and acidic residues" evidence="1">
    <location>
        <begin position="1"/>
        <end position="18"/>
    </location>
</feature>
<evidence type="ECO:0000313" key="3">
    <source>
        <dbReference type="EMBL" id="CAA2952360.1"/>
    </source>
</evidence>
<reference evidence="3 4" key="1">
    <citation type="submission" date="2019-12" db="EMBL/GenBank/DDBJ databases">
        <authorList>
            <person name="Alioto T."/>
            <person name="Alioto T."/>
            <person name="Gomez Garrido J."/>
        </authorList>
    </citation>
    <scope>NUCLEOTIDE SEQUENCE [LARGE SCALE GENOMIC DNA]</scope>
</reference>
<dbReference type="PANTHER" id="PTHR22426">
    <property type="entry name" value="ARGININE_SERINE-RICH COILED-COIL PROTEIN 2"/>
    <property type="match status" value="1"/>
</dbReference>
<evidence type="ECO:0000259" key="2">
    <source>
        <dbReference type="Pfam" id="PF15477"/>
    </source>
</evidence>
<feature type="compositionally biased region" description="Basic and acidic residues" evidence="1">
    <location>
        <begin position="53"/>
        <end position="78"/>
    </location>
</feature>
<dbReference type="InterPro" id="IPR028124">
    <property type="entry name" value="SMAP_dom"/>
</dbReference>
<feature type="compositionally biased region" description="Basic and acidic residues" evidence="1">
    <location>
        <begin position="151"/>
        <end position="220"/>
    </location>
</feature>
<feature type="compositionally biased region" description="Basic and acidic residues" evidence="1">
    <location>
        <begin position="227"/>
        <end position="292"/>
    </location>
</feature>
<evidence type="ECO:0000256" key="1">
    <source>
        <dbReference type="SAM" id="MobiDB-lite"/>
    </source>
</evidence>
<dbReference type="Gramene" id="OE9A078701T1">
    <property type="protein sequence ID" value="OE9A078701C1"/>
    <property type="gene ID" value="OE9A078701"/>
</dbReference>
<dbReference type="Gramene" id="OE9A078701T12">
    <property type="protein sequence ID" value="OE9A078701C12"/>
    <property type="gene ID" value="OE9A078701"/>
</dbReference>
<protein>
    <recommendedName>
        <fullName evidence="2">Small acidic protein-like domain-containing protein</fullName>
    </recommendedName>
</protein>
<feature type="region of interest" description="Disordered" evidence="1">
    <location>
        <begin position="1"/>
        <end position="323"/>
    </location>
</feature>
<comment type="caution">
    <text evidence="3">The sequence shown here is derived from an EMBL/GenBank/DDBJ whole genome shotgun (WGS) entry which is preliminary data.</text>
</comment>
<gene>
    <name evidence="3" type="ORF">OLEA9_A078701</name>
</gene>
<name>A0A8S0PH26_OLEEU</name>
<feature type="compositionally biased region" description="Polar residues" evidence="1">
    <location>
        <begin position="312"/>
        <end position="323"/>
    </location>
</feature>
<organism evidence="3 4">
    <name type="scientific">Olea europaea subsp. europaea</name>
    <dbReference type="NCBI Taxonomy" id="158383"/>
    <lineage>
        <taxon>Eukaryota</taxon>
        <taxon>Viridiplantae</taxon>
        <taxon>Streptophyta</taxon>
        <taxon>Embryophyta</taxon>
        <taxon>Tracheophyta</taxon>
        <taxon>Spermatophyta</taxon>
        <taxon>Magnoliopsida</taxon>
        <taxon>eudicotyledons</taxon>
        <taxon>Gunneridae</taxon>
        <taxon>Pentapetalae</taxon>
        <taxon>asterids</taxon>
        <taxon>lamiids</taxon>
        <taxon>Lamiales</taxon>
        <taxon>Oleaceae</taxon>
        <taxon>Oleeae</taxon>
        <taxon>Olea</taxon>
    </lineage>
</organism>
<keyword evidence="4" id="KW-1185">Reference proteome</keyword>